<evidence type="ECO:0000256" key="4">
    <source>
        <dbReference type="ARBA" id="ARBA00022989"/>
    </source>
</evidence>
<dbReference type="Pfam" id="PF01925">
    <property type="entry name" value="TauE"/>
    <property type="match status" value="1"/>
</dbReference>
<comment type="caution">
    <text evidence="7">The sequence shown here is derived from an EMBL/GenBank/DDBJ whole genome shotgun (WGS) entry which is preliminary data.</text>
</comment>
<feature type="transmembrane region" description="Helical" evidence="6">
    <location>
        <begin position="41"/>
        <end position="60"/>
    </location>
</feature>
<feature type="transmembrane region" description="Helical" evidence="6">
    <location>
        <begin position="248"/>
        <end position="265"/>
    </location>
</feature>
<organism evidence="7 8">
    <name type="scientific">Heliobacterium mobile</name>
    <name type="common">Heliobacillus mobilis</name>
    <dbReference type="NCBI Taxonomy" id="28064"/>
    <lineage>
        <taxon>Bacteria</taxon>
        <taxon>Bacillati</taxon>
        <taxon>Bacillota</taxon>
        <taxon>Clostridia</taxon>
        <taxon>Eubacteriales</taxon>
        <taxon>Heliobacteriaceae</taxon>
        <taxon>Heliobacterium</taxon>
    </lineage>
</organism>
<dbReference type="PANTHER" id="PTHR43701">
    <property type="entry name" value="MEMBRANE TRANSPORTER PROTEIN MJ0441-RELATED"/>
    <property type="match status" value="1"/>
</dbReference>
<dbReference type="GO" id="GO:0005886">
    <property type="term" value="C:plasma membrane"/>
    <property type="evidence" value="ECO:0007669"/>
    <property type="project" value="UniProtKB-SubCell"/>
</dbReference>
<reference evidence="7 8" key="1">
    <citation type="submission" date="2019-11" db="EMBL/GenBank/DDBJ databases">
        <title>Whole-genome sequence of a the green, strictly anaerobic photosynthetic bacterium Heliobacillus mobilis DSM 6151.</title>
        <authorList>
            <person name="Kyndt J.A."/>
            <person name="Meyer T.E."/>
        </authorList>
    </citation>
    <scope>NUCLEOTIDE SEQUENCE [LARGE SCALE GENOMIC DNA]</scope>
    <source>
        <strain evidence="7 8">DSM 6151</strain>
    </source>
</reference>
<proteinExistence type="inferred from homology"/>
<evidence type="ECO:0000313" key="7">
    <source>
        <dbReference type="EMBL" id="MTV49109.1"/>
    </source>
</evidence>
<feature type="transmembrane region" description="Helical" evidence="6">
    <location>
        <begin position="72"/>
        <end position="91"/>
    </location>
</feature>
<accession>A0A6I3SJP0</accession>
<dbReference type="Proteomes" id="UP000430670">
    <property type="component" value="Unassembled WGS sequence"/>
</dbReference>
<sequence length="266" mass="28629">MDYLWLTLSGLLAGTLGALVGVGGGFIIVPVLLIGFDYPHTWTVATSLSFIFINSLISAYNYSRQKRVDFATAIPFSLSTIPGAVAGTYLVPYFSGEAFDKAFGILLISVSLFMLFRPQGQSKDRTPNWMGRKVSRKFTDSHGVTHEYSFSLGFGILLSFFVGFLSSIFGIGGGIIHVPAMTMLMGFPPHIATATSMFILTVSSFAGTLPHLIHGDVQLGASAALALGAIGGAQLGTHIAPRLKGRRLMQVFAVIMFFVALKLLWH</sequence>
<dbReference type="OrthoDB" id="9780109at2"/>
<feature type="transmembrane region" description="Helical" evidence="6">
    <location>
        <begin position="98"/>
        <end position="116"/>
    </location>
</feature>
<feature type="transmembrane region" description="Helical" evidence="6">
    <location>
        <begin position="190"/>
        <end position="213"/>
    </location>
</feature>
<comment type="subcellular location">
    <subcellularLocation>
        <location evidence="6">Cell membrane</location>
        <topology evidence="6">Multi-pass membrane protein</topology>
    </subcellularLocation>
    <subcellularLocation>
        <location evidence="1">Membrane</location>
        <topology evidence="1">Multi-pass membrane protein</topology>
    </subcellularLocation>
</comment>
<evidence type="ECO:0000256" key="5">
    <source>
        <dbReference type="ARBA" id="ARBA00023136"/>
    </source>
</evidence>
<evidence type="ECO:0000256" key="2">
    <source>
        <dbReference type="ARBA" id="ARBA00009142"/>
    </source>
</evidence>
<evidence type="ECO:0000256" key="3">
    <source>
        <dbReference type="ARBA" id="ARBA00022692"/>
    </source>
</evidence>
<dbReference type="InterPro" id="IPR002781">
    <property type="entry name" value="TM_pro_TauE-like"/>
</dbReference>
<comment type="similarity">
    <text evidence="2 6">Belongs to the 4-toluene sulfonate uptake permease (TSUP) (TC 2.A.102) family.</text>
</comment>
<dbReference type="AlphaFoldDB" id="A0A6I3SJP0"/>
<dbReference type="InterPro" id="IPR051598">
    <property type="entry name" value="TSUP/Inactive_protease-like"/>
</dbReference>
<protein>
    <recommendedName>
        <fullName evidence="6">Probable membrane transporter protein</fullName>
    </recommendedName>
</protein>
<feature type="transmembrane region" description="Helical" evidence="6">
    <location>
        <begin position="152"/>
        <end position="178"/>
    </location>
</feature>
<feature type="transmembrane region" description="Helical" evidence="6">
    <location>
        <begin position="12"/>
        <end position="34"/>
    </location>
</feature>
<evidence type="ECO:0000313" key="8">
    <source>
        <dbReference type="Proteomes" id="UP000430670"/>
    </source>
</evidence>
<dbReference type="RefSeq" id="WP_155476211.1">
    <property type="nucleotide sequence ID" value="NZ_WNKU01000008.1"/>
</dbReference>
<gene>
    <name evidence="7" type="ORF">GJ688_08965</name>
</gene>
<evidence type="ECO:0000256" key="1">
    <source>
        <dbReference type="ARBA" id="ARBA00004141"/>
    </source>
</evidence>
<keyword evidence="3 6" id="KW-0812">Transmembrane</keyword>
<keyword evidence="4 6" id="KW-1133">Transmembrane helix</keyword>
<name>A0A6I3SJP0_HELMO</name>
<keyword evidence="5 6" id="KW-0472">Membrane</keyword>
<feature type="transmembrane region" description="Helical" evidence="6">
    <location>
        <begin position="219"/>
        <end position="236"/>
    </location>
</feature>
<dbReference type="EMBL" id="WNKU01000008">
    <property type="protein sequence ID" value="MTV49109.1"/>
    <property type="molecule type" value="Genomic_DNA"/>
</dbReference>
<dbReference type="PANTHER" id="PTHR43701:SF2">
    <property type="entry name" value="MEMBRANE TRANSPORTER PROTEIN YJNA-RELATED"/>
    <property type="match status" value="1"/>
</dbReference>
<keyword evidence="6" id="KW-1003">Cell membrane</keyword>
<keyword evidence="8" id="KW-1185">Reference proteome</keyword>
<evidence type="ECO:0000256" key="6">
    <source>
        <dbReference type="RuleBase" id="RU363041"/>
    </source>
</evidence>